<reference evidence="2" key="1">
    <citation type="submission" date="2016-10" db="EMBL/GenBank/DDBJ databases">
        <authorList>
            <person name="Varghese N."/>
            <person name="Submissions S."/>
        </authorList>
    </citation>
    <scope>NUCLEOTIDE SEQUENCE [LARGE SCALE GENOMIC DNA]</scope>
    <source>
        <strain evidence="2">BS3660</strain>
    </source>
</reference>
<evidence type="ECO:0000313" key="2">
    <source>
        <dbReference type="Proteomes" id="UP000198542"/>
    </source>
</evidence>
<keyword evidence="2" id="KW-1185">Reference proteome</keyword>
<name>A0A1H4SEJ9_PSEJE</name>
<protein>
    <submittedName>
        <fullName evidence="1">Uncharacterized protein</fullName>
    </submittedName>
</protein>
<gene>
    <name evidence="1" type="ORF">SAMN04490187_4318</name>
</gene>
<accession>A0A1H4SEJ9</accession>
<proteinExistence type="predicted"/>
<organism evidence="1 2">
    <name type="scientific">Pseudomonas jessenii</name>
    <dbReference type="NCBI Taxonomy" id="77298"/>
    <lineage>
        <taxon>Bacteria</taxon>
        <taxon>Pseudomonadati</taxon>
        <taxon>Pseudomonadota</taxon>
        <taxon>Gammaproteobacteria</taxon>
        <taxon>Pseudomonadales</taxon>
        <taxon>Pseudomonadaceae</taxon>
        <taxon>Pseudomonas</taxon>
    </lineage>
</organism>
<evidence type="ECO:0000313" key="1">
    <source>
        <dbReference type="EMBL" id="SEC42498.1"/>
    </source>
</evidence>
<sequence length="79" mass="8925">MHKCFGINFLLSDRRLAVPDPANYRFAVFCCSYKIDLGSPPDHALALFVDQAMAERYGAWMWPTTFQVVDLENPTGARA</sequence>
<dbReference type="Proteomes" id="UP000198542">
    <property type="component" value="Unassembled WGS sequence"/>
</dbReference>
<dbReference type="EMBL" id="FNTC01000002">
    <property type="protein sequence ID" value="SEC42498.1"/>
    <property type="molecule type" value="Genomic_DNA"/>
</dbReference>
<dbReference type="AlphaFoldDB" id="A0A1H4SEJ9"/>